<sequence length="178" mass="18159">MFAFSTIVSVAVALTSIGVYATPVARSTCSPDTQGNDAGIVLVNSGVQWGDVNTTPASGDILTAVSFLGLPVPEPNFQISQSGTSFVITDVSNSELAVTSTNNQLFFESASSQENQLFDIVCQTCSAAPSPPPLGQPAGSSCTISPQGDSSTCVEVDGSSLVITQCDGSAAQLFNIVL</sequence>
<dbReference type="AlphaFoldDB" id="A0A6A4HX90"/>
<keyword evidence="1" id="KW-0732">Signal</keyword>
<organism evidence="2 3">
    <name type="scientific">Gymnopus androsaceus JB14</name>
    <dbReference type="NCBI Taxonomy" id="1447944"/>
    <lineage>
        <taxon>Eukaryota</taxon>
        <taxon>Fungi</taxon>
        <taxon>Dikarya</taxon>
        <taxon>Basidiomycota</taxon>
        <taxon>Agaricomycotina</taxon>
        <taxon>Agaricomycetes</taxon>
        <taxon>Agaricomycetidae</taxon>
        <taxon>Agaricales</taxon>
        <taxon>Marasmiineae</taxon>
        <taxon>Omphalotaceae</taxon>
        <taxon>Gymnopus</taxon>
    </lineage>
</organism>
<accession>A0A6A4HX90</accession>
<feature type="chain" id="PRO_5025397434" description="Ricin B lectin domain-containing protein" evidence="1">
    <location>
        <begin position="22"/>
        <end position="178"/>
    </location>
</feature>
<proteinExistence type="predicted"/>
<name>A0A6A4HX90_9AGAR</name>
<dbReference type="OrthoDB" id="2920504at2759"/>
<dbReference type="Proteomes" id="UP000799118">
    <property type="component" value="Unassembled WGS sequence"/>
</dbReference>
<evidence type="ECO:0000256" key="1">
    <source>
        <dbReference type="SAM" id="SignalP"/>
    </source>
</evidence>
<evidence type="ECO:0000313" key="2">
    <source>
        <dbReference type="EMBL" id="KAE9403129.1"/>
    </source>
</evidence>
<dbReference type="EMBL" id="ML769428">
    <property type="protein sequence ID" value="KAE9403129.1"/>
    <property type="molecule type" value="Genomic_DNA"/>
</dbReference>
<evidence type="ECO:0008006" key="4">
    <source>
        <dbReference type="Google" id="ProtNLM"/>
    </source>
</evidence>
<protein>
    <recommendedName>
        <fullName evidence="4">Ricin B lectin domain-containing protein</fullName>
    </recommendedName>
</protein>
<keyword evidence="3" id="KW-1185">Reference proteome</keyword>
<feature type="signal peptide" evidence="1">
    <location>
        <begin position="1"/>
        <end position="21"/>
    </location>
</feature>
<gene>
    <name evidence="2" type="ORF">BT96DRAFT_973898</name>
</gene>
<evidence type="ECO:0000313" key="3">
    <source>
        <dbReference type="Proteomes" id="UP000799118"/>
    </source>
</evidence>
<reference evidence="2" key="1">
    <citation type="journal article" date="2019" name="Environ. Microbiol.">
        <title>Fungal ecological strategies reflected in gene transcription - a case study of two litter decomposers.</title>
        <authorList>
            <person name="Barbi F."/>
            <person name="Kohler A."/>
            <person name="Barry K."/>
            <person name="Baskaran P."/>
            <person name="Daum C."/>
            <person name="Fauchery L."/>
            <person name="Ihrmark K."/>
            <person name="Kuo A."/>
            <person name="LaButti K."/>
            <person name="Lipzen A."/>
            <person name="Morin E."/>
            <person name="Grigoriev I.V."/>
            <person name="Henrissat B."/>
            <person name="Lindahl B."/>
            <person name="Martin F."/>
        </authorList>
    </citation>
    <scope>NUCLEOTIDE SEQUENCE</scope>
    <source>
        <strain evidence="2">JB14</strain>
    </source>
</reference>